<dbReference type="Pfam" id="PF00048">
    <property type="entry name" value="IL8"/>
    <property type="match status" value="1"/>
</dbReference>
<feature type="domain" description="Chemokine interleukin-8-like" evidence="6">
    <location>
        <begin position="30"/>
        <end position="87"/>
    </location>
</feature>
<protein>
    <submittedName>
        <fullName evidence="7">(Atlantic silverside) hypothetical protein</fullName>
    </submittedName>
</protein>
<evidence type="ECO:0000256" key="3">
    <source>
        <dbReference type="ARBA" id="ARBA00022525"/>
    </source>
</evidence>
<evidence type="ECO:0000256" key="5">
    <source>
        <dbReference type="SAM" id="SignalP"/>
    </source>
</evidence>
<keyword evidence="3" id="KW-0964">Secreted</keyword>
<organism evidence="7 8">
    <name type="scientific">Menidia menidia</name>
    <name type="common">Atlantic silverside</name>
    <dbReference type="NCBI Taxonomy" id="238744"/>
    <lineage>
        <taxon>Eukaryota</taxon>
        <taxon>Metazoa</taxon>
        <taxon>Chordata</taxon>
        <taxon>Craniata</taxon>
        <taxon>Vertebrata</taxon>
        <taxon>Euteleostomi</taxon>
        <taxon>Actinopterygii</taxon>
        <taxon>Neopterygii</taxon>
        <taxon>Teleostei</taxon>
        <taxon>Neoteleostei</taxon>
        <taxon>Acanthomorphata</taxon>
        <taxon>Ovalentaria</taxon>
        <taxon>Atherinomorphae</taxon>
        <taxon>Atheriniformes</taxon>
        <taxon>Atherinopsidae</taxon>
        <taxon>Menidiinae</taxon>
        <taxon>Menidia</taxon>
    </lineage>
</organism>
<dbReference type="GO" id="GO:0006955">
    <property type="term" value="P:immune response"/>
    <property type="evidence" value="ECO:0007669"/>
    <property type="project" value="InterPro"/>
</dbReference>
<dbReference type="EMBL" id="CAJRST010022223">
    <property type="protein sequence ID" value="CAG5958351.1"/>
    <property type="molecule type" value="Genomic_DNA"/>
</dbReference>
<gene>
    <name evidence="7" type="ORF">MMEN_LOCUS15178</name>
</gene>
<feature type="chain" id="PRO_5035906962" evidence="5">
    <location>
        <begin position="21"/>
        <end position="89"/>
    </location>
</feature>
<evidence type="ECO:0000256" key="1">
    <source>
        <dbReference type="ARBA" id="ARBA00004613"/>
    </source>
</evidence>
<dbReference type="InterPro" id="IPR001811">
    <property type="entry name" value="Chemokine_IL8-like_dom"/>
</dbReference>
<proteinExistence type="predicted"/>
<evidence type="ECO:0000313" key="8">
    <source>
        <dbReference type="Proteomes" id="UP000677803"/>
    </source>
</evidence>
<dbReference type="PANTHER" id="PTHR12015:SF183">
    <property type="entry name" value="C-C MOTIF CHEMOKINE 3"/>
    <property type="match status" value="1"/>
</dbReference>
<evidence type="ECO:0000256" key="4">
    <source>
        <dbReference type="ARBA" id="ARBA00022729"/>
    </source>
</evidence>
<evidence type="ECO:0000313" key="7">
    <source>
        <dbReference type="EMBL" id="CAG5958351.1"/>
    </source>
</evidence>
<dbReference type="GO" id="GO:0005615">
    <property type="term" value="C:extracellular space"/>
    <property type="evidence" value="ECO:0007669"/>
    <property type="project" value="UniProtKB-KW"/>
</dbReference>
<dbReference type="OrthoDB" id="8890527at2759"/>
<dbReference type="InterPro" id="IPR036048">
    <property type="entry name" value="Interleukin_8-like_sf"/>
</dbReference>
<dbReference type="SUPFAM" id="SSF54117">
    <property type="entry name" value="Interleukin 8-like chemokines"/>
    <property type="match status" value="1"/>
</dbReference>
<dbReference type="Gene3D" id="2.40.50.40">
    <property type="match status" value="1"/>
</dbReference>
<dbReference type="SMART" id="SM00199">
    <property type="entry name" value="SCY"/>
    <property type="match status" value="1"/>
</dbReference>
<dbReference type="GO" id="GO:0008009">
    <property type="term" value="F:chemokine activity"/>
    <property type="evidence" value="ECO:0007669"/>
    <property type="project" value="InterPro"/>
</dbReference>
<feature type="signal peptide" evidence="5">
    <location>
        <begin position="1"/>
        <end position="20"/>
    </location>
</feature>
<reference evidence="7" key="1">
    <citation type="submission" date="2021-05" db="EMBL/GenBank/DDBJ databases">
        <authorList>
            <person name="Tigano A."/>
        </authorList>
    </citation>
    <scope>NUCLEOTIDE SEQUENCE</scope>
</reference>
<dbReference type="PANTHER" id="PTHR12015">
    <property type="entry name" value="SMALL INDUCIBLE CYTOKINE A"/>
    <property type="match status" value="1"/>
</dbReference>
<comment type="subcellular location">
    <subcellularLocation>
        <location evidence="1">Secreted</location>
    </subcellularLocation>
</comment>
<dbReference type="AlphaFoldDB" id="A0A8S4BJH8"/>
<dbReference type="Proteomes" id="UP000677803">
    <property type="component" value="Unassembled WGS sequence"/>
</dbReference>
<evidence type="ECO:0000256" key="2">
    <source>
        <dbReference type="ARBA" id="ARBA00022514"/>
    </source>
</evidence>
<keyword evidence="2" id="KW-0202">Cytokine</keyword>
<name>A0A8S4BJH8_9TELE</name>
<sequence>MKSVCVAVGLLLLSLQLCTSMPNGPNAMAPTLCCFKFFPARIPLTHIKAIVKTHSSCLKKAFVVTTPKRKICVSQAEKWAQQIYAEANM</sequence>
<keyword evidence="8" id="KW-1185">Reference proteome</keyword>
<evidence type="ECO:0000259" key="6">
    <source>
        <dbReference type="SMART" id="SM00199"/>
    </source>
</evidence>
<keyword evidence="4 5" id="KW-0732">Signal</keyword>
<comment type="caution">
    <text evidence="7">The sequence shown here is derived from an EMBL/GenBank/DDBJ whole genome shotgun (WGS) entry which is preliminary data.</text>
</comment>
<dbReference type="InterPro" id="IPR039809">
    <property type="entry name" value="Chemokine_b/g/d"/>
</dbReference>
<accession>A0A8S4BJH8</accession>